<dbReference type="GO" id="GO:1990281">
    <property type="term" value="C:efflux pump complex"/>
    <property type="evidence" value="ECO:0007669"/>
    <property type="project" value="TreeGrafter"/>
</dbReference>
<dbReference type="InterPro" id="IPR051906">
    <property type="entry name" value="TolC-like"/>
</dbReference>
<dbReference type="OrthoDB" id="106196at2"/>
<evidence type="ECO:0000256" key="1">
    <source>
        <dbReference type="ARBA" id="ARBA00004442"/>
    </source>
</evidence>
<dbReference type="GO" id="GO:0009279">
    <property type="term" value="C:cell outer membrane"/>
    <property type="evidence" value="ECO:0007669"/>
    <property type="project" value="UniProtKB-SubCell"/>
</dbReference>
<evidence type="ECO:0000256" key="8">
    <source>
        <dbReference type="SAM" id="Coils"/>
    </source>
</evidence>
<proteinExistence type="inferred from homology"/>
<dbReference type="GO" id="GO:0015562">
    <property type="term" value="F:efflux transmembrane transporter activity"/>
    <property type="evidence" value="ECO:0007669"/>
    <property type="project" value="InterPro"/>
</dbReference>
<accession>A0A2N9LCB5</accession>
<evidence type="ECO:0000313" key="10">
    <source>
        <dbReference type="EMBL" id="SPE20881.1"/>
    </source>
</evidence>
<comment type="subcellular location">
    <subcellularLocation>
        <location evidence="1">Cell outer membrane</location>
    </subcellularLocation>
</comment>
<evidence type="ECO:0000256" key="4">
    <source>
        <dbReference type="ARBA" id="ARBA00022452"/>
    </source>
</evidence>
<evidence type="ECO:0000256" key="2">
    <source>
        <dbReference type="ARBA" id="ARBA00007613"/>
    </source>
</evidence>
<keyword evidence="3" id="KW-0813">Transport</keyword>
<sequence length="479" mass="50442">MPNHSSKSTDRFCASGFLLGFALSVSAVVAAQTAVIPPPPAPTAPSAGNFQGSVTQGTASAQAIDLSLDDAIQRGLQANLGIILSNTQTAGARAQRLSQLQSLLPSVDFAAKETVMQTDLPAEGLRISGFPVIIGPFGFTDLRASLSWSLVDVASLRNYLAARHNFAASQLSAQDARDLVVLTVGNAYLLVLADQTELSSVQAQVATSKISLDQAVDNHQAGTAPLLDELRARVDYQSLEQQLIVAQNALEKDKLSLARTIGLPLAQSYNLTEDVPYAPFDQLDADALIKQAQANRKDLAALVEVNAAAAEQRKAATAARLPAVAANADYGDIGPTLAHSHGTVDATASLTVPVFAEFALRGLAQQAQAQLDTTQAQLSDKQAQIEADVRDALLDIAAAQKQVEVARSSSDLANEALKEAQERYANGVSDNLAVSQAQQSVAQADSQYVASLYRDNIAKLSLARALGDGLNYRKYLGGK</sequence>
<dbReference type="AlphaFoldDB" id="A0A2N9LCB5"/>
<evidence type="ECO:0000256" key="6">
    <source>
        <dbReference type="ARBA" id="ARBA00023136"/>
    </source>
</evidence>
<feature type="chain" id="PRO_5014750820" evidence="9">
    <location>
        <begin position="31"/>
        <end position="479"/>
    </location>
</feature>
<feature type="coiled-coil region" evidence="8">
    <location>
        <begin position="364"/>
        <end position="423"/>
    </location>
</feature>
<comment type="similarity">
    <text evidence="2">Belongs to the outer membrane factor (OMF) (TC 1.B.17) family.</text>
</comment>
<dbReference type="SUPFAM" id="SSF56954">
    <property type="entry name" value="Outer membrane efflux proteins (OEP)"/>
    <property type="match status" value="1"/>
</dbReference>
<gene>
    <name evidence="10" type="ORF">SBA5_30086</name>
</gene>
<keyword evidence="6" id="KW-0472">Membrane</keyword>
<dbReference type="PANTHER" id="PTHR30026:SF20">
    <property type="entry name" value="OUTER MEMBRANE PROTEIN TOLC"/>
    <property type="match status" value="1"/>
</dbReference>
<keyword evidence="9" id="KW-0732">Signal</keyword>
<dbReference type="PANTHER" id="PTHR30026">
    <property type="entry name" value="OUTER MEMBRANE PROTEIN TOLC"/>
    <property type="match status" value="1"/>
</dbReference>
<dbReference type="EMBL" id="OKRB01000086">
    <property type="protein sequence ID" value="SPE20881.1"/>
    <property type="molecule type" value="Genomic_DNA"/>
</dbReference>
<evidence type="ECO:0000313" key="11">
    <source>
        <dbReference type="Proteomes" id="UP000239735"/>
    </source>
</evidence>
<evidence type="ECO:0000256" key="9">
    <source>
        <dbReference type="SAM" id="SignalP"/>
    </source>
</evidence>
<dbReference type="Gene3D" id="1.20.1600.10">
    <property type="entry name" value="Outer membrane efflux proteins (OEP)"/>
    <property type="match status" value="1"/>
</dbReference>
<organism evidence="10 11">
    <name type="scientific">Candidatus Sulfuritelmatomonas gaucii</name>
    <dbReference type="NCBI Taxonomy" id="2043161"/>
    <lineage>
        <taxon>Bacteria</taxon>
        <taxon>Pseudomonadati</taxon>
        <taxon>Acidobacteriota</taxon>
        <taxon>Terriglobia</taxon>
        <taxon>Terriglobales</taxon>
        <taxon>Acidobacteriaceae</taxon>
        <taxon>Candidatus Sulfuritelmatomonas</taxon>
    </lineage>
</organism>
<evidence type="ECO:0000256" key="5">
    <source>
        <dbReference type="ARBA" id="ARBA00022692"/>
    </source>
</evidence>
<dbReference type="InterPro" id="IPR003423">
    <property type="entry name" value="OMP_efflux"/>
</dbReference>
<dbReference type="Pfam" id="PF02321">
    <property type="entry name" value="OEP"/>
    <property type="match status" value="2"/>
</dbReference>
<evidence type="ECO:0000256" key="3">
    <source>
        <dbReference type="ARBA" id="ARBA00022448"/>
    </source>
</evidence>
<name>A0A2N9LCB5_9BACT</name>
<evidence type="ECO:0000256" key="7">
    <source>
        <dbReference type="ARBA" id="ARBA00023237"/>
    </source>
</evidence>
<keyword evidence="8" id="KW-0175">Coiled coil</keyword>
<keyword evidence="4" id="KW-1134">Transmembrane beta strand</keyword>
<feature type="signal peptide" evidence="9">
    <location>
        <begin position="1"/>
        <end position="30"/>
    </location>
</feature>
<keyword evidence="5" id="KW-0812">Transmembrane</keyword>
<protein>
    <submittedName>
        <fullName evidence="10">Outer membrane efflux protein family</fullName>
    </submittedName>
</protein>
<dbReference type="Proteomes" id="UP000239735">
    <property type="component" value="Unassembled WGS sequence"/>
</dbReference>
<keyword evidence="7" id="KW-0998">Cell outer membrane</keyword>
<reference evidence="11" key="1">
    <citation type="submission" date="2018-02" db="EMBL/GenBank/DDBJ databases">
        <authorList>
            <person name="Hausmann B."/>
        </authorList>
    </citation>
    <scope>NUCLEOTIDE SEQUENCE [LARGE SCALE GENOMIC DNA]</scope>
    <source>
        <strain evidence="11">Peat soil MAG SbA5</strain>
    </source>
</reference>
<dbReference type="GO" id="GO:0015288">
    <property type="term" value="F:porin activity"/>
    <property type="evidence" value="ECO:0007669"/>
    <property type="project" value="TreeGrafter"/>
</dbReference>